<proteinExistence type="predicted"/>
<evidence type="ECO:0000313" key="2">
    <source>
        <dbReference type="Proteomes" id="UP000735302"/>
    </source>
</evidence>
<dbReference type="Proteomes" id="UP000735302">
    <property type="component" value="Unassembled WGS sequence"/>
</dbReference>
<keyword evidence="2" id="KW-1185">Reference proteome</keyword>
<evidence type="ECO:0000313" key="1">
    <source>
        <dbReference type="EMBL" id="GFN75959.1"/>
    </source>
</evidence>
<reference evidence="1 2" key="1">
    <citation type="journal article" date="2021" name="Elife">
        <title>Chloroplast acquisition without the gene transfer in kleptoplastic sea slugs, Plakobranchus ocellatus.</title>
        <authorList>
            <person name="Maeda T."/>
            <person name="Takahashi S."/>
            <person name="Yoshida T."/>
            <person name="Shimamura S."/>
            <person name="Takaki Y."/>
            <person name="Nagai Y."/>
            <person name="Toyoda A."/>
            <person name="Suzuki Y."/>
            <person name="Arimoto A."/>
            <person name="Ishii H."/>
            <person name="Satoh N."/>
            <person name="Nishiyama T."/>
            <person name="Hasebe M."/>
            <person name="Maruyama T."/>
            <person name="Minagawa J."/>
            <person name="Obokata J."/>
            <person name="Shigenobu S."/>
        </authorList>
    </citation>
    <scope>NUCLEOTIDE SEQUENCE [LARGE SCALE GENOMIC DNA]</scope>
</reference>
<organism evidence="1 2">
    <name type="scientific">Plakobranchus ocellatus</name>
    <dbReference type="NCBI Taxonomy" id="259542"/>
    <lineage>
        <taxon>Eukaryota</taxon>
        <taxon>Metazoa</taxon>
        <taxon>Spiralia</taxon>
        <taxon>Lophotrochozoa</taxon>
        <taxon>Mollusca</taxon>
        <taxon>Gastropoda</taxon>
        <taxon>Heterobranchia</taxon>
        <taxon>Euthyneura</taxon>
        <taxon>Panpulmonata</taxon>
        <taxon>Sacoglossa</taxon>
        <taxon>Placobranchoidea</taxon>
        <taxon>Plakobranchidae</taxon>
        <taxon>Plakobranchus</taxon>
    </lineage>
</organism>
<protein>
    <submittedName>
        <fullName evidence="1">Uncharacterized protein</fullName>
    </submittedName>
</protein>
<dbReference type="EMBL" id="BLXT01000311">
    <property type="protein sequence ID" value="GFN75959.1"/>
    <property type="molecule type" value="Genomic_DNA"/>
</dbReference>
<sequence>MRLTKRPRPYGDIASQGSDTNIVKLQGNETDRLAKMYAHRLTLATLTDLLLWHYGNEDKPKIAGEKAGFDEGTASESIMN</sequence>
<dbReference type="AlphaFoldDB" id="A0AAV3XZ80"/>
<accession>A0AAV3XZ80</accession>
<gene>
    <name evidence="1" type="ORF">PoB_000246500</name>
</gene>
<comment type="caution">
    <text evidence="1">The sequence shown here is derived from an EMBL/GenBank/DDBJ whole genome shotgun (WGS) entry which is preliminary data.</text>
</comment>
<name>A0AAV3XZ80_9GAST</name>